<keyword evidence="3 7" id="KW-0808">Transferase</keyword>
<dbReference type="AlphaFoldDB" id="A0A426RVX3"/>
<feature type="transmembrane region" description="Helical" evidence="7">
    <location>
        <begin position="110"/>
        <end position="136"/>
    </location>
</feature>
<dbReference type="GO" id="GO:0042158">
    <property type="term" value="P:lipoprotein biosynthetic process"/>
    <property type="evidence" value="ECO:0007669"/>
    <property type="project" value="UniProtKB-UniRule"/>
</dbReference>
<comment type="subcellular location">
    <subcellularLocation>
        <location evidence="7">Cell membrane</location>
        <topology evidence="7">Multi-pass membrane protein</topology>
    </subcellularLocation>
</comment>
<evidence type="ECO:0000256" key="2">
    <source>
        <dbReference type="ARBA" id="ARBA00022475"/>
    </source>
</evidence>
<feature type="binding site" evidence="7">
    <location>
        <position position="164"/>
    </location>
    <ligand>
        <name>a 1,2-diacyl-sn-glycero-3-phospho-(1'-sn-glycerol)</name>
        <dbReference type="ChEBI" id="CHEBI:64716"/>
    </ligand>
</feature>
<dbReference type="UniPathway" id="UPA00664"/>
<evidence type="ECO:0000256" key="3">
    <source>
        <dbReference type="ARBA" id="ARBA00022679"/>
    </source>
</evidence>
<reference evidence="8 9" key="1">
    <citation type="submission" date="2017-10" db="EMBL/GenBank/DDBJ databases">
        <title>Draft genome of actinobacteria isolated from guarana (Paullinia cupana (Mart.) Ducke.</title>
        <authorList>
            <person name="Siqueira K.A."/>
            <person name="Liotti R.G."/>
            <person name="Mendes T.A."/>
            <person name="Soares M.A."/>
        </authorList>
    </citation>
    <scope>NUCLEOTIDE SEQUENCE [LARGE SCALE GENOMIC DNA]</scope>
    <source>
        <strain evidence="8 9">199</strain>
    </source>
</reference>
<dbReference type="GO" id="GO:0005886">
    <property type="term" value="C:plasma membrane"/>
    <property type="evidence" value="ECO:0007669"/>
    <property type="project" value="UniProtKB-SubCell"/>
</dbReference>
<keyword evidence="8" id="KW-0449">Lipoprotein</keyword>
<feature type="transmembrane region" description="Helical" evidence="7">
    <location>
        <begin position="201"/>
        <end position="220"/>
    </location>
</feature>
<keyword evidence="2 7" id="KW-1003">Cell membrane</keyword>
<feature type="transmembrane region" description="Helical" evidence="7">
    <location>
        <begin position="45"/>
        <end position="66"/>
    </location>
</feature>
<comment type="caution">
    <text evidence="8">The sequence shown here is derived from an EMBL/GenBank/DDBJ whole genome shotgun (WGS) entry which is preliminary data.</text>
</comment>
<sequence>MCRGGWARPRRTLAGPVRGAPRTLVPMLLAAIPSPSVNGFHLGPLYIHFYGLMYVVGIGLAVHLGRRRWQAAGGDPELVDEVAMWGVPFGILGGRIYFDLTTPKGIPHHWWGPLAVWDGGLGIWGGVALATVVCVWRLRRAGISVAGMMDALAPCLLIAQAIGRIGNYFNQELFGGPTSLPWGLEIDPAYRPAGYLQNATFHPTFLYELIWNLLLAALLIRLGRSGRVRPGGLFPLYVAGYSAFRVFEESLRVDYSQYFLGLRLNFYIAALVALAGVVWFVLLQRRTPREAIAEPAESDAEETPARP</sequence>
<dbReference type="Pfam" id="PF01790">
    <property type="entry name" value="LGT"/>
    <property type="match status" value="1"/>
</dbReference>
<evidence type="ECO:0000256" key="5">
    <source>
        <dbReference type="ARBA" id="ARBA00022989"/>
    </source>
</evidence>
<evidence type="ECO:0000256" key="1">
    <source>
        <dbReference type="ARBA" id="ARBA00007150"/>
    </source>
</evidence>
<gene>
    <name evidence="7" type="primary">lgt</name>
    <name evidence="8" type="ORF">CQW44_36670</name>
</gene>
<dbReference type="NCBIfam" id="TIGR00544">
    <property type="entry name" value="lgt"/>
    <property type="match status" value="1"/>
</dbReference>
<comment type="function">
    <text evidence="7">Catalyzes the transfer of the diacylglyceryl group from phosphatidylglycerol to the sulfhydryl group of the N-terminal cysteine of a prolipoprotein, the first step in the formation of mature lipoproteins.</text>
</comment>
<comment type="similarity">
    <text evidence="1 7">Belongs to the Lgt family.</text>
</comment>
<evidence type="ECO:0000313" key="8">
    <source>
        <dbReference type="EMBL" id="RRQ78446.1"/>
    </source>
</evidence>
<dbReference type="PANTHER" id="PTHR30589:SF0">
    <property type="entry name" value="PHOSPHATIDYLGLYCEROL--PROLIPOPROTEIN DIACYLGLYCERYL TRANSFERASE"/>
    <property type="match status" value="1"/>
</dbReference>
<keyword evidence="9" id="KW-1185">Reference proteome</keyword>
<keyword evidence="6 7" id="KW-0472">Membrane</keyword>
<comment type="catalytic activity">
    <reaction evidence="7">
        <text>L-cysteinyl-[prolipoprotein] + a 1,2-diacyl-sn-glycero-3-phospho-(1'-sn-glycerol) = an S-1,2-diacyl-sn-glyceryl-L-cysteinyl-[prolipoprotein] + sn-glycerol 1-phosphate + H(+)</text>
        <dbReference type="Rhea" id="RHEA:56712"/>
        <dbReference type="Rhea" id="RHEA-COMP:14679"/>
        <dbReference type="Rhea" id="RHEA-COMP:14680"/>
        <dbReference type="ChEBI" id="CHEBI:15378"/>
        <dbReference type="ChEBI" id="CHEBI:29950"/>
        <dbReference type="ChEBI" id="CHEBI:57685"/>
        <dbReference type="ChEBI" id="CHEBI:64716"/>
        <dbReference type="ChEBI" id="CHEBI:140658"/>
        <dbReference type="EC" id="2.5.1.145"/>
    </reaction>
</comment>
<dbReference type="PANTHER" id="PTHR30589">
    <property type="entry name" value="PROLIPOPROTEIN DIACYLGLYCERYL TRANSFERASE"/>
    <property type="match status" value="1"/>
</dbReference>
<dbReference type="GO" id="GO:0008961">
    <property type="term" value="F:phosphatidylglycerol-prolipoprotein diacylglyceryl transferase activity"/>
    <property type="evidence" value="ECO:0007669"/>
    <property type="project" value="UniProtKB-UniRule"/>
</dbReference>
<comment type="pathway">
    <text evidence="7">Protein modification; lipoprotein biosynthesis (diacylglyceryl transfer).</text>
</comment>
<keyword evidence="5 7" id="KW-1133">Transmembrane helix</keyword>
<dbReference type="PROSITE" id="PS01311">
    <property type="entry name" value="LGT"/>
    <property type="match status" value="1"/>
</dbReference>
<evidence type="ECO:0000313" key="9">
    <source>
        <dbReference type="Proteomes" id="UP000276379"/>
    </source>
</evidence>
<evidence type="ECO:0000256" key="7">
    <source>
        <dbReference type="HAMAP-Rule" id="MF_01147"/>
    </source>
</evidence>
<keyword evidence="4 7" id="KW-0812">Transmembrane</keyword>
<feature type="transmembrane region" description="Helical" evidence="7">
    <location>
        <begin position="264"/>
        <end position="283"/>
    </location>
</feature>
<feature type="transmembrane region" description="Helical" evidence="7">
    <location>
        <begin position="143"/>
        <end position="163"/>
    </location>
</feature>
<dbReference type="EMBL" id="PDES01000022">
    <property type="protein sequence ID" value="RRQ78446.1"/>
    <property type="molecule type" value="Genomic_DNA"/>
</dbReference>
<dbReference type="HAMAP" id="MF_01147">
    <property type="entry name" value="Lgt"/>
    <property type="match status" value="1"/>
</dbReference>
<proteinExistence type="inferred from homology"/>
<name>A0A426RVX3_9ACTN</name>
<organism evidence="8 9">
    <name type="scientific">Streptomyces griseofuscus</name>
    <dbReference type="NCBI Taxonomy" id="146922"/>
    <lineage>
        <taxon>Bacteria</taxon>
        <taxon>Bacillati</taxon>
        <taxon>Actinomycetota</taxon>
        <taxon>Actinomycetes</taxon>
        <taxon>Kitasatosporales</taxon>
        <taxon>Streptomycetaceae</taxon>
        <taxon>Streptomyces</taxon>
    </lineage>
</organism>
<dbReference type="Proteomes" id="UP000276379">
    <property type="component" value="Unassembled WGS sequence"/>
</dbReference>
<evidence type="ECO:0000256" key="6">
    <source>
        <dbReference type="ARBA" id="ARBA00023136"/>
    </source>
</evidence>
<feature type="transmembrane region" description="Helical" evidence="7">
    <location>
        <begin position="78"/>
        <end position="98"/>
    </location>
</feature>
<accession>A0A426RVX3</accession>
<dbReference type="EC" id="2.5.1.145" evidence="7"/>
<protein>
    <recommendedName>
        <fullName evidence="7">Phosphatidylglycerol--prolipoprotein diacylglyceryl transferase</fullName>
        <ecNumber evidence="7">2.5.1.145</ecNumber>
    </recommendedName>
</protein>
<dbReference type="InterPro" id="IPR001640">
    <property type="entry name" value="Lgt"/>
</dbReference>
<evidence type="ECO:0000256" key="4">
    <source>
        <dbReference type="ARBA" id="ARBA00022692"/>
    </source>
</evidence>
<feature type="transmembrane region" description="Helical" evidence="7">
    <location>
        <begin position="227"/>
        <end position="244"/>
    </location>
</feature>